<evidence type="ECO:0000259" key="2">
    <source>
        <dbReference type="SMART" id="SM00198"/>
    </source>
</evidence>
<dbReference type="SUPFAM" id="SSF55797">
    <property type="entry name" value="PR-1-like"/>
    <property type="match status" value="3"/>
</dbReference>
<dbReference type="SMART" id="SM00198">
    <property type="entry name" value="SCP"/>
    <property type="match status" value="2"/>
</dbReference>
<dbReference type="CDD" id="cd05381">
    <property type="entry name" value="CAP_PR-1"/>
    <property type="match status" value="1"/>
</dbReference>
<protein>
    <submittedName>
        <fullName evidence="3">Pathogenesis-related protein-1-like protein</fullName>
    </submittedName>
</protein>
<dbReference type="Pfam" id="PF00188">
    <property type="entry name" value="CAP"/>
    <property type="match status" value="3"/>
</dbReference>
<dbReference type="AlphaFoldDB" id="A0A4Y1QTP3"/>
<dbReference type="PROSITE" id="PS01010">
    <property type="entry name" value="CRISP_2"/>
    <property type="match status" value="1"/>
</dbReference>
<keyword evidence="1" id="KW-0732">Signal</keyword>
<dbReference type="PROSITE" id="PS01009">
    <property type="entry name" value="CRISP_1"/>
    <property type="match status" value="1"/>
</dbReference>
<gene>
    <name evidence="3" type="ORF">Prudu_003730</name>
</gene>
<dbReference type="InterPro" id="IPR018244">
    <property type="entry name" value="Allrgn_V5/Tpx1_CS"/>
</dbReference>
<name>A0A4Y1QTP3_PRUDU</name>
<feature type="signal peptide" evidence="1">
    <location>
        <begin position="1"/>
        <end position="23"/>
    </location>
</feature>
<dbReference type="EMBL" id="AP019297">
    <property type="protein sequence ID" value="BBG95244.1"/>
    <property type="molecule type" value="Genomic_DNA"/>
</dbReference>
<dbReference type="FunFam" id="3.40.33.10:FF:000004">
    <property type="entry name" value="CAP, cysteine-rich secretory protein, antigen 5"/>
    <property type="match status" value="1"/>
</dbReference>
<feature type="domain" description="SCP" evidence="2">
    <location>
        <begin position="28"/>
        <end position="144"/>
    </location>
</feature>
<dbReference type="PANTHER" id="PTHR10334">
    <property type="entry name" value="CYSTEINE-RICH SECRETORY PROTEIN-RELATED"/>
    <property type="match status" value="1"/>
</dbReference>
<dbReference type="InterPro" id="IPR001283">
    <property type="entry name" value="CRISP-related"/>
</dbReference>
<reference evidence="3" key="1">
    <citation type="journal article" date="2019" name="Science">
        <title>Mutation of a bHLH transcription factor allowed almond domestication.</title>
        <authorList>
            <person name="Sanchez-Perez R."/>
            <person name="Pavan S."/>
            <person name="Mazzeo R."/>
            <person name="Moldovan C."/>
            <person name="Aiese Cigliano R."/>
            <person name="Del Cueto J."/>
            <person name="Ricciardi F."/>
            <person name="Lotti C."/>
            <person name="Ricciardi L."/>
            <person name="Dicenta F."/>
            <person name="Lopez-Marques R.L."/>
            <person name="Lindberg Moller B."/>
        </authorList>
    </citation>
    <scope>NUCLEOTIDE SEQUENCE</scope>
</reference>
<accession>A0A4Y1QTP3</accession>
<dbReference type="Gene3D" id="3.40.33.10">
    <property type="entry name" value="CAP"/>
    <property type="match status" value="3"/>
</dbReference>
<dbReference type="InterPro" id="IPR014044">
    <property type="entry name" value="CAP_dom"/>
</dbReference>
<dbReference type="InterPro" id="IPR035940">
    <property type="entry name" value="CAP_sf"/>
</dbReference>
<feature type="domain" description="SCP" evidence="2">
    <location>
        <begin position="154"/>
        <end position="283"/>
    </location>
</feature>
<organism evidence="3">
    <name type="scientific">Prunus dulcis</name>
    <name type="common">Almond</name>
    <name type="synonym">Amygdalus dulcis</name>
    <dbReference type="NCBI Taxonomy" id="3755"/>
    <lineage>
        <taxon>Eukaryota</taxon>
        <taxon>Viridiplantae</taxon>
        <taxon>Streptophyta</taxon>
        <taxon>Embryophyta</taxon>
        <taxon>Tracheophyta</taxon>
        <taxon>Spermatophyta</taxon>
        <taxon>Magnoliopsida</taxon>
        <taxon>eudicotyledons</taxon>
        <taxon>Gunneridae</taxon>
        <taxon>Pentapetalae</taxon>
        <taxon>rosids</taxon>
        <taxon>fabids</taxon>
        <taxon>Rosales</taxon>
        <taxon>Rosaceae</taxon>
        <taxon>Amygdaloideae</taxon>
        <taxon>Amygdaleae</taxon>
        <taxon>Prunus</taxon>
    </lineage>
</organism>
<evidence type="ECO:0000256" key="1">
    <source>
        <dbReference type="SAM" id="SignalP"/>
    </source>
</evidence>
<dbReference type="GO" id="GO:0005576">
    <property type="term" value="C:extracellular region"/>
    <property type="evidence" value="ECO:0007669"/>
    <property type="project" value="InterPro"/>
</dbReference>
<feature type="chain" id="PRO_5021452943" evidence="1">
    <location>
        <begin position="24"/>
        <end position="339"/>
    </location>
</feature>
<dbReference type="PRINTS" id="PR00837">
    <property type="entry name" value="V5TPXLIKE"/>
</dbReference>
<sequence length="339" mass="37651">MAFNTKLLLAICCVALVFTLVFANISEEEIDGFVEEHNKARKEVGNKPLKWNTTLAQYAQEYADKRVGDCAMEHSMGPWGENLASGDGMSGAAATKYWVTEKEFYDEKSNKCVKDNVVTTLLWCGAKPPRSDLLLAICCVALVFTLVFANISEEEIDGFVEEHNKARKEVGNKPLKWNTTLAQYAQEYADKRVGDCAMEHSMGRWGENLASGDGMSGAAATKYWVTEKEFYDEKSNKCVKDECGHYLAVVWGKTTEVGCGISKCNNGQNYVVCSYDPIKNPAANCGSNICVGDECGHYTQVVWRNSVHLGCARAKCDNNWVFVICSYEPPGNYEGERPY</sequence>
<proteinExistence type="predicted"/>
<evidence type="ECO:0000313" key="3">
    <source>
        <dbReference type="EMBL" id="BBG95244.1"/>
    </source>
</evidence>